<dbReference type="GO" id="GO:0008728">
    <property type="term" value="F:GTP diphosphokinase activity"/>
    <property type="evidence" value="ECO:0007669"/>
    <property type="project" value="TreeGrafter"/>
</dbReference>
<evidence type="ECO:0000256" key="6">
    <source>
        <dbReference type="RuleBase" id="RU003847"/>
    </source>
</evidence>
<dbReference type="InterPro" id="IPR045865">
    <property type="entry name" value="ACT-like_dom_sf"/>
</dbReference>
<dbReference type="Proteomes" id="UP001359886">
    <property type="component" value="Unassembled WGS sequence"/>
</dbReference>
<dbReference type="Pfam" id="PF04607">
    <property type="entry name" value="RelA_SpoT"/>
    <property type="match status" value="1"/>
</dbReference>
<dbReference type="Gene3D" id="3.30.460.10">
    <property type="entry name" value="Beta Polymerase, domain 2"/>
    <property type="match status" value="1"/>
</dbReference>
<dbReference type="InterPro" id="IPR045600">
    <property type="entry name" value="RelA/SpoT_AH_RIS"/>
</dbReference>
<dbReference type="CDD" id="cd01668">
    <property type="entry name" value="TGS_RSH"/>
    <property type="match status" value="1"/>
</dbReference>
<dbReference type="InterPro" id="IPR012675">
    <property type="entry name" value="Beta-grasp_dom_sf"/>
</dbReference>
<evidence type="ECO:0000313" key="10">
    <source>
        <dbReference type="Proteomes" id="UP001359886"/>
    </source>
</evidence>
<dbReference type="SUPFAM" id="SSF81271">
    <property type="entry name" value="TGS-like"/>
    <property type="match status" value="1"/>
</dbReference>
<evidence type="ECO:0000256" key="5">
    <source>
        <dbReference type="ARBA" id="ARBA00033308"/>
    </source>
</evidence>
<dbReference type="Pfam" id="PF13291">
    <property type="entry name" value="ACT_4"/>
    <property type="match status" value="1"/>
</dbReference>
<dbReference type="PROSITE" id="PS51880">
    <property type="entry name" value="TGS"/>
    <property type="match status" value="1"/>
</dbReference>
<evidence type="ECO:0000256" key="1">
    <source>
        <dbReference type="ARBA" id="ARBA00019852"/>
    </source>
</evidence>
<comment type="function">
    <text evidence="6">In eubacteria ppGpp (guanosine 3'-diphosphate 5'-diphosphate) is a mediator of the stringent response that coordinates a variety of cellular activities in response to changes in nutritional abundance.</text>
</comment>
<dbReference type="GO" id="GO:0042594">
    <property type="term" value="P:response to starvation"/>
    <property type="evidence" value="ECO:0007669"/>
    <property type="project" value="TreeGrafter"/>
</dbReference>
<comment type="pathway">
    <text evidence="2">Purine metabolism.</text>
</comment>
<evidence type="ECO:0000256" key="3">
    <source>
        <dbReference type="ARBA" id="ARBA00029754"/>
    </source>
</evidence>
<reference evidence="9 10" key="1">
    <citation type="submission" date="2024-02" db="EMBL/GenBank/DDBJ databases">
        <title>A novel Wenzhouxiangellaceae bacterium, isolated from coastal sediments.</title>
        <authorList>
            <person name="Du Z.-J."/>
            <person name="Ye Y.-Q."/>
            <person name="Zhang X.-Y."/>
        </authorList>
    </citation>
    <scope>NUCLEOTIDE SEQUENCE [LARGE SCALE GENOMIC DNA]</scope>
    <source>
        <strain evidence="9 10">CH-27</strain>
    </source>
</reference>
<dbReference type="InterPro" id="IPR004095">
    <property type="entry name" value="TGS"/>
</dbReference>
<dbReference type="InterPro" id="IPR012676">
    <property type="entry name" value="TGS-like"/>
</dbReference>
<feature type="domain" description="TGS" evidence="8">
    <location>
        <begin position="386"/>
        <end position="449"/>
    </location>
</feature>
<evidence type="ECO:0000256" key="2">
    <source>
        <dbReference type="ARBA" id="ARBA00025704"/>
    </source>
</evidence>
<dbReference type="PROSITE" id="PS51671">
    <property type="entry name" value="ACT"/>
    <property type="match status" value="1"/>
</dbReference>
<organism evidence="9 10">
    <name type="scientific">Elongatibacter sediminis</name>
    <dbReference type="NCBI Taxonomy" id="3119006"/>
    <lineage>
        <taxon>Bacteria</taxon>
        <taxon>Pseudomonadati</taxon>
        <taxon>Pseudomonadota</taxon>
        <taxon>Gammaproteobacteria</taxon>
        <taxon>Chromatiales</taxon>
        <taxon>Wenzhouxiangellaceae</taxon>
        <taxon>Elongatibacter</taxon>
    </lineage>
</organism>
<dbReference type="RefSeq" id="WP_354696953.1">
    <property type="nucleotide sequence ID" value="NZ_JAZHOG010000016.1"/>
</dbReference>
<dbReference type="FunFam" id="3.10.20.30:FF:000002">
    <property type="entry name" value="GTP pyrophosphokinase (RelA/SpoT)"/>
    <property type="match status" value="1"/>
</dbReference>
<comment type="caution">
    <text evidence="9">The sequence shown here is derived from an EMBL/GenBank/DDBJ whole genome shotgun (WGS) entry which is preliminary data.</text>
</comment>
<feature type="domain" description="ACT" evidence="7">
    <location>
        <begin position="648"/>
        <end position="723"/>
    </location>
</feature>
<dbReference type="Pfam" id="PF02824">
    <property type="entry name" value="TGS"/>
    <property type="match status" value="1"/>
</dbReference>
<dbReference type="Pfam" id="PF19296">
    <property type="entry name" value="RelA_AH_RIS"/>
    <property type="match status" value="1"/>
</dbReference>
<keyword evidence="10" id="KW-1185">Reference proteome</keyword>
<comment type="similarity">
    <text evidence="6">Belongs to the relA/spoT family.</text>
</comment>
<dbReference type="Gene3D" id="1.10.3210.10">
    <property type="entry name" value="Hypothetical protein af1432"/>
    <property type="match status" value="1"/>
</dbReference>
<keyword evidence="9" id="KW-0808">Transferase</keyword>
<dbReference type="CDD" id="cd05399">
    <property type="entry name" value="NT_Rel-Spo_like"/>
    <property type="match status" value="1"/>
</dbReference>
<dbReference type="SUPFAM" id="SSF55021">
    <property type="entry name" value="ACT-like"/>
    <property type="match status" value="1"/>
</dbReference>
<accession>A0AAW9RNG8</accession>
<dbReference type="GO" id="GO:0015969">
    <property type="term" value="P:guanosine tetraphosphate metabolic process"/>
    <property type="evidence" value="ECO:0007669"/>
    <property type="project" value="InterPro"/>
</dbReference>
<dbReference type="PANTHER" id="PTHR21262">
    <property type="entry name" value="GUANOSINE-3',5'-BIS DIPHOSPHATE 3'-PYROPHOSPHOHYDROLASE"/>
    <property type="match status" value="1"/>
</dbReference>
<dbReference type="InterPro" id="IPR033655">
    <property type="entry name" value="TGS_RelA/SpoT"/>
</dbReference>
<proteinExistence type="inferred from homology"/>
<dbReference type="FunFam" id="3.30.460.10:FF:000001">
    <property type="entry name" value="GTP pyrophosphokinase RelA"/>
    <property type="match status" value="1"/>
</dbReference>
<dbReference type="InterPro" id="IPR004811">
    <property type="entry name" value="RelA/Spo_fam"/>
</dbReference>
<dbReference type="GO" id="GO:0005886">
    <property type="term" value="C:plasma membrane"/>
    <property type="evidence" value="ECO:0007669"/>
    <property type="project" value="TreeGrafter"/>
</dbReference>
<dbReference type="InterPro" id="IPR007685">
    <property type="entry name" value="RelA_SpoT"/>
</dbReference>
<dbReference type="Gene3D" id="3.10.20.30">
    <property type="match status" value="1"/>
</dbReference>
<name>A0AAW9RNG8_9GAMM</name>
<dbReference type="EMBL" id="JAZHOG010000016">
    <property type="protein sequence ID" value="MEJ8569628.1"/>
    <property type="molecule type" value="Genomic_DNA"/>
</dbReference>
<evidence type="ECO:0000259" key="8">
    <source>
        <dbReference type="PROSITE" id="PS51880"/>
    </source>
</evidence>
<dbReference type="GO" id="GO:0008893">
    <property type="term" value="F:guanosine-3',5'-bis(diphosphate) 3'-diphosphatase activity"/>
    <property type="evidence" value="ECO:0007669"/>
    <property type="project" value="TreeGrafter"/>
</dbReference>
<dbReference type="NCBIfam" id="TIGR00691">
    <property type="entry name" value="spoT_relA"/>
    <property type="match status" value="1"/>
</dbReference>
<protein>
    <recommendedName>
        <fullName evidence="1">GTP pyrophosphokinase</fullName>
    </recommendedName>
    <alternativeName>
        <fullName evidence="4">(p)ppGpp synthase</fullName>
    </alternativeName>
    <alternativeName>
        <fullName evidence="3">ATP:GTP 3'-pyrophosphotransferase</fullName>
    </alternativeName>
    <alternativeName>
        <fullName evidence="5">ppGpp synthase I</fullName>
    </alternativeName>
</protein>
<sequence>MGTETADNGNLLRDWLSEYRESVGSGADECEVVLDLIEDEAQLDSGGRARMLELLGILQALSPDPVTVSCALVLAAGQSGDVPASLHERLPAAVGRQVSQLQKLKQFEIGQGLTDSERSAEGLRRLLLALVNDVRVVLVDLAWQLVLLRNVAADSEQARALARETMLIHAPLANRLGVWQVKWELEDRAFRHQDPAQYQRIAKLVAERRAERERFIEAFMEKLSTALHEAGIRASVKGRPKHIYSIWKKMQRKGIDFHELFDVRAVRVLVDDVPDCYSVLGLVHTLWQPIPGEFDDYITTPKGNNYQSLHTAVSDASGRAVEVQIRTLEMHEHAELGVAAHWRYKEGGPRDPGFENKIAVMRQLLEASGDELDDESLLDSFRSATSEDRVYVLTPRGQVVDLAAGSTVLDFAYSVHTEVGHRCRGAKVNGRIVPLTHGVKTGDRVEILTAKQAGPSRDWLNPRLGYIRGGRARSKVRQWFKKESREDNLRAGREAVETEARRMGLEPRDMDAVAARFSQGDVEDLYVAVGSGDLTVGQVISAVERRQAESAQPSAEDLLTRTPVRQRGRAGRGADDVTIEGVGNLMTTMAKCCQPVPGDPVVGYVTRSRGVTIHREDCPQALRWQREQNPRLLQVRWGEAPTTRYPVSLEIRAFDRRELIRDISNVLATSDVQVTDINSRLDDMTDEVTIRLVLRVRDYEQLSELLNRLSSVPNVLGARRLAEGAARD</sequence>
<dbReference type="AlphaFoldDB" id="A0AAW9RNG8"/>
<dbReference type="SUPFAM" id="SSF81301">
    <property type="entry name" value="Nucleotidyltransferase"/>
    <property type="match status" value="1"/>
</dbReference>
<dbReference type="GO" id="GO:0015949">
    <property type="term" value="P:nucleobase-containing small molecule interconversion"/>
    <property type="evidence" value="ECO:0007669"/>
    <property type="project" value="UniProtKB-ARBA"/>
</dbReference>
<evidence type="ECO:0000256" key="4">
    <source>
        <dbReference type="ARBA" id="ARBA00032407"/>
    </source>
</evidence>
<dbReference type="Gene3D" id="3.30.70.260">
    <property type="match status" value="1"/>
</dbReference>
<dbReference type="InterPro" id="IPR002912">
    <property type="entry name" value="ACT_dom"/>
</dbReference>
<dbReference type="Pfam" id="PF13328">
    <property type="entry name" value="HD_4"/>
    <property type="match status" value="1"/>
</dbReference>
<dbReference type="SMART" id="SM00954">
    <property type="entry name" value="RelA_SpoT"/>
    <property type="match status" value="1"/>
</dbReference>
<dbReference type="SUPFAM" id="SSF109604">
    <property type="entry name" value="HD-domain/PDEase-like"/>
    <property type="match status" value="1"/>
</dbReference>
<dbReference type="CDD" id="cd04876">
    <property type="entry name" value="ACT_RelA-SpoT"/>
    <property type="match status" value="1"/>
</dbReference>
<gene>
    <name evidence="9" type="ORF">V3330_18515</name>
</gene>
<dbReference type="InterPro" id="IPR043519">
    <property type="entry name" value="NT_sf"/>
</dbReference>
<evidence type="ECO:0000313" key="9">
    <source>
        <dbReference type="EMBL" id="MEJ8569628.1"/>
    </source>
</evidence>
<evidence type="ECO:0000259" key="7">
    <source>
        <dbReference type="PROSITE" id="PS51671"/>
    </source>
</evidence>
<dbReference type="PANTHER" id="PTHR21262:SF31">
    <property type="entry name" value="GTP PYROPHOSPHOKINASE"/>
    <property type="match status" value="1"/>
</dbReference>